<organism evidence="3 4">
    <name type="scientific">Delitschia confertaspora ATCC 74209</name>
    <dbReference type="NCBI Taxonomy" id="1513339"/>
    <lineage>
        <taxon>Eukaryota</taxon>
        <taxon>Fungi</taxon>
        <taxon>Dikarya</taxon>
        <taxon>Ascomycota</taxon>
        <taxon>Pezizomycotina</taxon>
        <taxon>Dothideomycetes</taxon>
        <taxon>Pleosporomycetidae</taxon>
        <taxon>Pleosporales</taxon>
        <taxon>Delitschiaceae</taxon>
        <taxon>Delitschia</taxon>
    </lineage>
</organism>
<dbReference type="PANTHER" id="PTHR36182:SF2">
    <property type="entry name" value="LYTIC POLYSACCHARIDE MONOOXYGENASE"/>
    <property type="match status" value="1"/>
</dbReference>
<evidence type="ECO:0000313" key="3">
    <source>
        <dbReference type="EMBL" id="KAF2202608.1"/>
    </source>
</evidence>
<dbReference type="Gene3D" id="2.70.50.70">
    <property type="match status" value="1"/>
</dbReference>
<dbReference type="PANTHER" id="PTHR36182">
    <property type="entry name" value="PROTEIN, PUTATIVE (AFU_ORTHOLOGUE AFUA_6G10930)-RELATED"/>
    <property type="match status" value="1"/>
</dbReference>
<evidence type="ECO:0000256" key="1">
    <source>
        <dbReference type="SAM" id="MobiDB-lite"/>
    </source>
</evidence>
<evidence type="ECO:0008006" key="5">
    <source>
        <dbReference type="Google" id="ProtNLM"/>
    </source>
</evidence>
<dbReference type="Proteomes" id="UP000799536">
    <property type="component" value="Unassembled WGS sequence"/>
</dbReference>
<feature type="region of interest" description="Disordered" evidence="1">
    <location>
        <begin position="297"/>
        <end position="338"/>
    </location>
</feature>
<feature type="compositionally biased region" description="Polar residues" evidence="1">
    <location>
        <begin position="297"/>
        <end position="320"/>
    </location>
</feature>
<proteinExistence type="predicted"/>
<dbReference type="OrthoDB" id="2342176at2759"/>
<evidence type="ECO:0000256" key="2">
    <source>
        <dbReference type="SAM" id="SignalP"/>
    </source>
</evidence>
<gene>
    <name evidence="3" type="ORF">GQ43DRAFT_447979</name>
</gene>
<feature type="chain" id="PRO_5040450109" description="Lytic polysaccharide monooxygenase" evidence="2">
    <location>
        <begin position="17"/>
        <end position="402"/>
    </location>
</feature>
<keyword evidence="4" id="KW-1185">Reference proteome</keyword>
<evidence type="ECO:0000313" key="4">
    <source>
        <dbReference type="Proteomes" id="UP000799536"/>
    </source>
</evidence>
<name>A0A9P4JN75_9PLEO</name>
<comment type="caution">
    <text evidence="3">The sequence shown here is derived from an EMBL/GenBank/DDBJ whole genome shotgun (WGS) entry which is preliminary data.</text>
</comment>
<reference evidence="3" key="1">
    <citation type="journal article" date="2020" name="Stud. Mycol.">
        <title>101 Dothideomycetes genomes: a test case for predicting lifestyles and emergence of pathogens.</title>
        <authorList>
            <person name="Haridas S."/>
            <person name="Albert R."/>
            <person name="Binder M."/>
            <person name="Bloem J."/>
            <person name="Labutti K."/>
            <person name="Salamov A."/>
            <person name="Andreopoulos B."/>
            <person name="Baker S."/>
            <person name="Barry K."/>
            <person name="Bills G."/>
            <person name="Bluhm B."/>
            <person name="Cannon C."/>
            <person name="Castanera R."/>
            <person name="Culley D."/>
            <person name="Daum C."/>
            <person name="Ezra D."/>
            <person name="Gonzalez J."/>
            <person name="Henrissat B."/>
            <person name="Kuo A."/>
            <person name="Liang C."/>
            <person name="Lipzen A."/>
            <person name="Lutzoni F."/>
            <person name="Magnuson J."/>
            <person name="Mondo S."/>
            <person name="Nolan M."/>
            <person name="Ohm R."/>
            <person name="Pangilinan J."/>
            <person name="Park H.-J."/>
            <person name="Ramirez L."/>
            <person name="Alfaro M."/>
            <person name="Sun H."/>
            <person name="Tritt A."/>
            <person name="Yoshinaga Y."/>
            <person name="Zwiers L.-H."/>
            <person name="Turgeon B."/>
            <person name="Goodwin S."/>
            <person name="Spatafora J."/>
            <person name="Crous P."/>
            <person name="Grigoriev I."/>
        </authorList>
    </citation>
    <scope>NUCLEOTIDE SEQUENCE</scope>
    <source>
        <strain evidence="3">ATCC 74209</strain>
    </source>
</reference>
<dbReference type="EMBL" id="ML993930">
    <property type="protein sequence ID" value="KAF2202608.1"/>
    <property type="molecule type" value="Genomic_DNA"/>
</dbReference>
<keyword evidence="2" id="KW-0732">Signal</keyword>
<feature type="compositionally biased region" description="Low complexity" evidence="1">
    <location>
        <begin position="261"/>
        <end position="283"/>
    </location>
</feature>
<feature type="region of interest" description="Disordered" evidence="1">
    <location>
        <begin position="236"/>
        <end position="283"/>
    </location>
</feature>
<sequence length="402" mass="41092">MTSAVVAFSLFASVTAHMKLENPVPYSSDSLNNSPLDRSGSDYPCKMRSGGYEITKMNNWKAGEKQTISFIGSAVHGGGSCQFALTTDMEPSPQSQFKVIHSVIGGCPSNVTGNLPENSAGHGAATFDIELPKDIPNGQYSFAWTWFNKVGNREMYMNCAPLTVTGGGKDKSVLAKLPDLFVANIPETSCATVENFDFAFPEPGNAVETIAGAAVGNKLNGAGCAQMTKMGAGAGNIGSPAAPTDGPVDAPSSTQAPKVTAAPSAYPSGSPPGVFVPGVSSGSDQVQTSFTTLIATKTAEQPDPTSEPKQPKQPDSSSLVSPPQGTGTAPPPATGSGVPCKDDGAVVCISATQFGLCNWGSAVPQDLPAGMVCQDGAIVGAAAKRHRRAHAGRTRLHGGGSS</sequence>
<feature type="compositionally biased region" description="Low complexity" evidence="1">
    <location>
        <begin position="321"/>
        <end position="338"/>
    </location>
</feature>
<dbReference type="AlphaFoldDB" id="A0A9P4JN75"/>
<feature type="signal peptide" evidence="2">
    <location>
        <begin position="1"/>
        <end position="16"/>
    </location>
</feature>
<protein>
    <recommendedName>
        <fullName evidence="5">Lytic polysaccharide monooxygenase</fullName>
    </recommendedName>
</protein>
<accession>A0A9P4JN75</accession>